<dbReference type="EMBL" id="ML996575">
    <property type="protein sequence ID" value="KAF2756745.1"/>
    <property type="molecule type" value="Genomic_DNA"/>
</dbReference>
<feature type="compositionally biased region" description="Basic residues" evidence="1">
    <location>
        <begin position="111"/>
        <end position="121"/>
    </location>
</feature>
<evidence type="ECO:0000313" key="3">
    <source>
        <dbReference type="Proteomes" id="UP000799437"/>
    </source>
</evidence>
<gene>
    <name evidence="2" type="ORF">EJ05DRAFT_487599</name>
</gene>
<feature type="compositionally biased region" description="Basic and acidic residues" evidence="1">
    <location>
        <begin position="57"/>
        <end position="66"/>
    </location>
</feature>
<feature type="compositionally biased region" description="Basic and acidic residues" evidence="1">
    <location>
        <begin position="17"/>
        <end position="26"/>
    </location>
</feature>
<dbReference type="AlphaFoldDB" id="A0A6A6W2F9"/>
<evidence type="ECO:0000256" key="1">
    <source>
        <dbReference type="SAM" id="MobiDB-lite"/>
    </source>
</evidence>
<dbReference type="Proteomes" id="UP000799437">
    <property type="component" value="Unassembled WGS sequence"/>
</dbReference>
<feature type="compositionally biased region" description="Low complexity" evidence="1">
    <location>
        <begin position="67"/>
        <end position="77"/>
    </location>
</feature>
<accession>A0A6A6W2F9</accession>
<name>A0A6A6W2F9_9PEZI</name>
<dbReference type="RefSeq" id="XP_033599196.1">
    <property type="nucleotide sequence ID" value="XM_033745626.1"/>
</dbReference>
<organism evidence="2 3">
    <name type="scientific">Pseudovirgaria hyperparasitica</name>
    <dbReference type="NCBI Taxonomy" id="470096"/>
    <lineage>
        <taxon>Eukaryota</taxon>
        <taxon>Fungi</taxon>
        <taxon>Dikarya</taxon>
        <taxon>Ascomycota</taxon>
        <taxon>Pezizomycotina</taxon>
        <taxon>Dothideomycetes</taxon>
        <taxon>Dothideomycetes incertae sedis</taxon>
        <taxon>Acrospermales</taxon>
        <taxon>Acrospermaceae</taxon>
        <taxon>Pseudovirgaria</taxon>
    </lineage>
</organism>
<protein>
    <submittedName>
        <fullName evidence="2">Uncharacterized protein</fullName>
    </submittedName>
</protein>
<reference evidence="2" key="1">
    <citation type="journal article" date="2020" name="Stud. Mycol.">
        <title>101 Dothideomycetes genomes: a test case for predicting lifestyles and emergence of pathogens.</title>
        <authorList>
            <person name="Haridas S."/>
            <person name="Albert R."/>
            <person name="Binder M."/>
            <person name="Bloem J."/>
            <person name="Labutti K."/>
            <person name="Salamov A."/>
            <person name="Andreopoulos B."/>
            <person name="Baker S."/>
            <person name="Barry K."/>
            <person name="Bills G."/>
            <person name="Bluhm B."/>
            <person name="Cannon C."/>
            <person name="Castanera R."/>
            <person name="Culley D."/>
            <person name="Daum C."/>
            <person name="Ezra D."/>
            <person name="Gonzalez J."/>
            <person name="Henrissat B."/>
            <person name="Kuo A."/>
            <person name="Liang C."/>
            <person name="Lipzen A."/>
            <person name="Lutzoni F."/>
            <person name="Magnuson J."/>
            <person name="Mondo S."/>
            <person name="Nolan M."/>
            <person name="Ohm R."/>
            <person name="Pangilinan J."/>
            <person name="Park H.-J."/>
            <person name="Ramirez L."/>
            <person name="Alfaro M."/>
            <person name="Sun H."/>
            <person name="Tritt A."/>
            <person name="Yoshinaga Y."/>
            <person name="Zwiers L.-H."/>
            <person name="Turgeon B."/>
            <person name="Goodwin S."/>
            <person name="Spatafora J."/>
            <person name="Crous P."/>
            <person name="Grigoriev I."/>
        </authorList>
    </citation>
    <scope>NUCLEOTIDE SEQUENCE</scope>
    <source>
        <strain evidence="2">CBS 121739</strain>
    </source>
</reference>
<feature type="region of interest" description="Disordered" evidence="1">
    <location>
        <begin position="1"/>
        <end position="121"/>
    </location>
</feature>
<dbReference type="GeneID" id="54486680"/>
<evidence type="ECO:0000313" key="2">
    <source>
        <dbReference type="EMBL" id="KAF2756745.1"/>
    </source>
</evidence>
<keyword evidence="3" id="KW-1185">Reference proteome</keyword>
<proteinExistence type="predicted"/>
<feature type="compositionally biased region" description="Basic and acidic residues" evidence="1">
    <location>
        <begin position="98"/>
        <end position="110"/>
    </location>
</feature>
<sequence>MAPDFPHVKMNQVKNTNKSDRQDKEQSVYASSAIRDSKVPQSTRKKLPPNPSQCHHLSSEHERDGHASSTQAQSSQQDMRMTLHKPRTLGPGSRARIMPKEQWHSMDQERGRKRARLPAQP</sequence>